<evidence type="ECO:0000259" key="1">
    <source>
        <dbReference type="Pfam" id="PF13744"/>
    </source>
</evidence>
<name>A0A9N9HKE0_9GLOM</name>
<proteinExistence type="predicted"/>
<dbReference type="Proteomes" id="UP000789831">
    <property type="component" value="Unassembled WGS sequence"/>
</dbReference>
<dbReference type="InterPro" id="IPR010982">
    <property type="entry name" value="Lambda_DNA-bd_dom_sf"/>
</dbReference>
<keyword evidence="3" id="KW-1185">Reference proteome</keyword>
<gene>
    <name evidence="2" type="ORF">AGERDE_LOCUS12783</name>
</gene>
<evidence type="ECO:0000313" key="3">
    <source>
        <dbReference type="Proteomes" id="UP000789831"/>
    </source>
</evidence>
<dbReference type="OrthoDB" id="2430154at2759"/>
<dbReference type="GO" id="GO:0003677">
    <property type="term" value="F:DNA binding"/>
    <property type="evidence" value="ECO:0007669"/>
    <property type="project" value="InterPro"/>
</dbReference>
<dbReference type="Pfam" id="PF13744">
    <property type="entry name" value="HTH_37"/>
    <property type="match status" value="1"/>
</dbReference>
<dbReference type="SUPFAM" id="SSF47413">
    <property type="entry name" value="lambda repressor-like DNA-binding domains"/>
    <property type="match status" value="1"/>
</dbReference>
<dbReference type="Gene3D" id="1.10.260.40">
    <property type="entry name" value="lambda repressor-like DNA-binding domains"/>
    <property type="match status" value="1"/>
</dbReference>
<sequence>MPLDPEEEKIFHVGEKTKYQFSQVITRYLVKNNLSEAEIANRLGLDKNATAKLLRGYVENFSLDSLIAYVDKLHLPLQQAQSTNADVR</sequence>
<reference evidence="2" key="1">
    <citation type="submission" date="2021-06" db="EMBL/GenBank/DDBJ databases">
        <authorList>
            <person name="Kallberg Y."/>
            <person name="Tangrot J."/>
            <person name="Rosling A."/>
        </authorList>
    </citation>
    <scope>NUCLEOTIDE SEQUENCE</scope>
    <source>
        <strain evidence="2">MT106</strain>
    </source>
</reference>
<comment type="caution">
    <text evidence="2">The sequence shown here is derived from an EMBL/GenBank/DDBJ whole genome shotgun (WGS) entry which is preliminary data.</text>
</comment>
<evidence type="ECO:0000313" key="2">
    <source>
        <dbReference type="EMBL" id="CAG8683686.1"/>
    </source>
</evidence>
<dbReference type="InterPro" id="IPR039554">
    <property type="entry name" value="HigA2-like_HTH"/>
</dbReference>
<dbReference type="EMBL" id="CAJVPL010011301">
    <property type="protein sequence ID" value="CAG8683686.1"/>
    <property type="molecule type" value="Genomic_DNA"/>
</dbReference>
<feature type="domain" description="HigA2-like helix-turn-helix" evidence="1">
    <location>
        <begin position="18"/>
        <end position="73"/>
    </location>
</feature>
<dbReference type="AlphaFoldDB" id="A0A9N9HKE0"/>
<accession>A0A9N9HKE0</accession>
<protein>
    <submittedName>
        <fullName evidence="2">5678_t:CDS:1</fullName>
    </submittedName>
</protein>
<organism evidence="2 3">
    <name type="scientific">Ambispora gerdemannii</name>
    <dbReference type="NCBI Taxonomy" id="144530"/>
    <lineage>
        <taxon>Eukaryota</taxon>
        <taxon>Fungi</taxon>
        <taxon>Fungi incertae sedis</taxon>
        <taxon>Mucoromycota</taxon>
        <taxon>Glomeromycotina</taxon>
        <taxon>Glomeromycetes</taxon>
        <taxon>Archaeosporales</taxon>
        <taxon>Ambisporaceae</taxon>
        <taxon>Ambispora</taxon>
    </lineage>
</organism>